<dbReference type="AlphaFoldDB" id="A0A5S6Q462"/>
<keyword evidence="6" id="KW-0460">Magnesium</keyword>
<dbReference type="WBParaSite" id="TMUE_0000001949.1">
    <property type="protein sequence ID" value="TMUE_0000001949.1"/>
    <property type="gene ID" value="WBGene00297812"/>
</dbReference>
<dbReference type="FunFam" id="3.90.80.10:FF:000009">
    <property type="entry name" value="Inorganic pyrophosphatase"/>
    <property type="match status" value="1"/>
</dbReference>
<proteinExistence type="inferred from homology"/>
<dbReference type="Pfam" id="PF00719">
    <property type="entry name" value="Pyrophosphatase"/>
    <property type="match status" value="1"/>
</dbReference>
<dbReference type="GO" id="GO:0005737">
    <property type="term" value="C:cytoplasm"/>
    <property type="evidence" value="ECO:0007669"/>
    <property type="project" value="InterPro"/>
</dbReference>
<evidence type="ECO:0000256" key="7">
    <source>
        <dbReference type="ARBA" id="ARBA00032535"/>
    </source>
</evidence>
<evidence type="ECO:0000256" key="8">
    <source>
        <dbReference type="ARBA" id="ARBA00047820"/>
    </source>
</evidence>
<reference evidence="10" key="1">
    <citation type="submission" date="2019-12" db="UniProtKB">
        <authorList>
            <consortium name="WormBaseParasite"/>
        </authorList>
    </citation>
    <scope>IDENTIFICATION</scope>
</reference>
<dbReference type="SUPFAM" id="SSF50324">
    <property type="entry name" value="Inorganic pyrophosphatase"/>
    <property type="match status" value="1"/>
</dbReference>
<evidence type="ECO:0000313" key="10">
    <source>
        <dbReference type="WBParaSite" id="TMUE_0000001949.1"/>
    </source>
</evidence>
<evidence type="ECO:0000313" key="9">
    <source>
        <dbReference type="Proteomes" id="UP000046395"/>
    </source>
</evidence>
<dbReference type="GO" id="GO:0006796">
    <property type="term" value="P:phosphate-containing compound metabolic process"/>
    <property type="evidence" value="ECO:0007669"/>
    <property type="project" value="InterPro"/>
</dbReference>
<dbReference type="PROSITE" id="PS00387">
    <property type="entry name" value="PPASE"/>
    <property type="match status" value="1"/>
</dbReference>
<dbReference type="Gene3D" id="3.90.80.10">
    <property type="entry name" value="Inorganic pyrophosphatase"/>
    <property type="match status" value="1"/>
</dbReference>
<dbReference type="Proteomes" id="UP000046395">
    <property type="component" value="Unassembled WGS sequence"/>
</dbReference>
<dbReference type="InterPro" id="IPR008162">
    <property type="entry name" value="Pyrophosphatase"/>
</dbReference>
<dbReference type="GO" id="GO:0004427">
    <property type="term" value="F:inorganic diphosphate phosphatase activity"/>
    <property type="evidence" value="ECO:0007669"/>
    <property type="project" value="UniProtKB-EC"/>
</dbReference>
<protein>
    <recommendedName>
        <fullName evidence="3">inorganic diphosphatase</fullName>
        <ecNumber evidence="3">3.6.1.1</ecNumber>
    </recommendedName>
    <alternativeName>
        <fullName evidence="7">Pyrophosphate phospho-hydrolase</fullName>
    </alternativeName>
</protein>
<keyword evidence="5" id="KW-0378">Hydrolase</keyword>
<comment type="cofactor">
    <cofactor evidence="1">
        <name>Mg(2+)</name>
        <dbReference type="ChEBI" id="CHEBI:18420"/>
    </cofactor>
</comment>
<dbReference type="EC" id="3.6.1.1" evidence="3"/>
<evidence type="ECO:0000256" key="4">
    <source>
        <dbReference type="ARBA" id="ARBA00022723"/>
    </source>
</evidence>
<dbReference type="STRING" id="70415.A0A5S6Q462"/>
<evidence type="ECO:0000256" key="3">
    <source>
        <dbReference type="ARBA" id="ARBA00012146"/>
    </source>
</evidence>
<name>A0A5S6Q462_TRIMR</name>
<keyword evidence="4" id="KW-0479">Metal-binding</keyword>
<comment type="similarity">
    <text evidence="2">Belongs to the PPase family.</text>
</comment>
<comment type="catalytic activity">
    <reaction evidence="8">
        <text>diphosphate + H2O = 2 phosphate + H(+)</text>
        <dbReference type="Rhea" id="RHEA:24576"/>
        <dbReference type="ChEBI" id="CHEBI:15377"/>
        <dbReference type="ChEBI" id="CHEBI:15378"/>
        <dbReference type="ChEBI" id="CHEBI:33019"/>
        <dbReference type="ChEBI" id="CHEBI:43474"/>
        <dbReference type="EC" id="3.6.1.1"/>
    </reaction>
</comment>
<sequence>MGFLERGSKIASRLFVSNSFRSCWYRGTACLTSRMAQNYTLVERGAPYSLDYRVFFKRGNEFISPWHDISLFANEKAMIYNMICEIPRWTNAKMEIATKEPLNPIHQDVKKGKARFVDNCFPHHGYIWNYGALPQTWENPDHVDENTKAHGDNDPLDVCELGQRVAKRGEILQVKLLGVIALIDEGETDWKLLAIDVNDPMAKSNQEWLRVYKIPAGKPANVFGFGGKFQNREFAEKVVEETHQFWKTLRASPKHNELWCGSGETALNQEKANEIVNSKSPPSPAVEIDPAVNKWHFLIDSL</sequence>
<evidence type="ECO:0000256" key="5">
    <source>
        <dbReference type="ARBA" id="ARBA00022801"/>
    </source>
</evidence>
<dbReference type="PANTHER" id="PTHR10286">
    <property type="entry name" value="INORGANIC PYROPHOSPHATASE"/>
    <property type="match status" value="1"/>
</dbReference>
<evidence type="ECO:0000256" key="6">
    <source>
        <dbReference type="ARBA" id="ARBA00022842"/>
    </source>
</evidence>
<dbReference type="CDD" id="cd00412">
    <property type="entry name" value="pyrophosphatase"/>
    <property type="match status" value="1"/>
</dbReference>
<keyword evidence="9" id="KW-1185">Reference proteome</keyword>
<organism evidence="9 10">
    <name type="scientific">Trichuris muris</name>
    <name type="common">Mouse whipworm</name>
    <dbReference type="NCBI Taxonomy" id="70415"/>
    <lineage>
        <taxon>Eukaryota</taxon>
        <taxon>Metazoa</taxon>
        <taxon>Ecdysozoa</taxon>
        <taxon>Nematoda</taxon>
        <taxon>Enoplea</taxon>
        <taxon>Dorylaimia</taxon>
        <taxon>Trichinellida</taxon>
        <taxon>Trichuridae</taxon>
        <taxon>Trichuris</taxon>
    </lineage>
</organism>
<dbReference type="InterPro" id="IPR036649">
    <property type="entry name" value="Pyrophosphatase_sf"/>
</dbReference>
<accession>A0A5S6Q462</accession>
<evidence type="ECO:0000256" key="1">
    <source>
        <dbReference type="ARBA" id="ARBA00001946"/>
    </source>
</evidence>
<evidence type="ECO:0000256" key="2">
    <source>
        <dbReference type="ARBA" id="ARBA00006220"/>
    </source>
</evidence>
<dbReference type="GO" id="GO:0000287">
    <property type="term" value="F:magnesium ion binding"/>
    <property type="evidence" value="ECO:0007669"/>
    <property type="project" value="InterPro"/>
</dbReference>